<keyword evidence="2" id="KW-0812">Transmembrane</keyword>
<evidence type="ECO:0000256" key="2">
    <source>
        <dbReference type="SAM" id="Phobius"/>
    </source>
</evidence>
<feature type="compositionally biased region" description="Basic and acidic residues" evidence="1">
    <location>
        <begin position="372"/>
        <end position="383"/>
    </location>
</feature>
<name>A0A9P5U2Z7_9AGAR</name>
<evidence type="ECO:0000313" key="3">
    <source>
        <dbReference type="EMBL" id="KAF9063153.1"/>
    </source>
</evidence>
<feature type="region of interest" description="Disordered" evidence="1">
    <location>
        <begin position="372"/>
        <end position="391"/>
    </location>
</feature>
<feature type="transmembrane region" description="Helical" evidence="2">
    <location>
        <begin position="16"/>
        <end position="34"/>
    </location>
</feature>
<proteinExistence type="predicted"/>
<keyword evidence="4" id="KW-1185">Reference proteome</keyword>
<dbReference type="EMBL" id="JADNRY010000152">
    <property type="protein sequence ID" value="KAF9063153.1"/>
    <property type="molecule type" value="Genomic_DNA"/>
</dbReference>
<organism evidence="3 4">
    <name type="scientific">Rhodocollybia butyracea</name>
    <dbReference type="NCBI Taxonomy" id="206335"/>
    <lineage>
        <taxon>Eukaryota</taxon>
        <taxon>Fungi</taxon>
        <taxon>Dikarya</taxon>
        <taxon>Basidiomycota</taxon>
        <taxon>Agaricomycotina</taxon>
        <taxon>Agaricomycetes</taxon>
        <taxon>Agaricomycetidae</taxon>
        <taxon>Agaricales</taxon>
        <taxon>Marasmiineae</taxon>
        <taxon>Omphalotaceae</taxon>
        <taxon>Rhodocollybia</taxon>
    </lineage>
</organism>
<gene>
    <name evidence="3" type="ORF">BDP27DRAFT_1368220</name>
</gene>
<feature type="region of interest" description="Disordered" evidence="1">
    <location>
        <begin position="121"/>
        <end position="161"/>
    </location>
</feature>
<sequence length="391" mass="41581">MPVHKPKSRSYSLNDLVLAMAFVEFMLSMAAAVLMRYHNGTVNDIICVFGIAAVVPGLLHAYLWGLEENKKAAARDVRWATKSSGNPSSAQMSVPGPIDGVAARNKKDGQANVHQGANLLATTNTNTPSTHKHSTYSLASLSASNESPVSSQIEKSRAGSQNQKLIRYTKGDGVEMDMKQFAALTQENMETNTVPFTSYLRSTIVSPPLDASLPAEVKGKNEELVAIRPAIVGTGVGTDIRGHPSSSMKRIAAGPTRTGFNTFADVSLPDNHEANQKLHLTTKEGDAAGIQEFVEAPQGELENVPVGSRRYEVTHPLTKTNMDKIGDSSSPIVNDNASATNAISVIHVASSTLFGAPAPFLQTEVSRVIDKGIRPNTEGDGKAGAHGSNKL</sequence>
<evidence type="ECO:0000313" key="4">
    <source>
        <dbReference type="Proteomes" id="UP000772434"/>
    </source>
</evidence>
<keyword evidence="2" id="KW-1133">Transmembrane helix</keyword>
<feature type="transmembrane region" description="Helical" evidence="2">
    <location>
        <begin position="46"/>
        <end position="65"/>
    </location>
</feature>
<accession>A0A9P5U2Z7</accession>
<keyword evidence="2" id="KW-0472">Membrane</keyword>
<evidence type="ECO:0000256" key="1">
    <source>
        <dbReference type="SAM" id="MobiDB-lite"/>
    </source>
</evidence>
<comment type="caution">
    <text evidence="3">The sequence shown here is derived from an EMBL/GenBank/DDBJ whole genome shotgun (WGS) entry which is preliminary data.</text>
</comment>
<dbReference type="AlphaFoldDB" id="A0A9P5U2Z7"/>
<reference evidence="3" key="1">
    <citation type="submission" date="2020-11" db="EMBL/GenBank/DDBJ databases">
        <authorList>
            <consortium name="DOE Joint Genome Institute"/>
            <person name="Ahrendt S."/>
            <person name="Riley R."/>
            <person name="Andreopoulos W."/>
            <person name="Labutti K."/>
            <person name="Pangilinan J."/>
            <person name="Ruiz-Duenas F.J."/>
            <person name="Barrasa J.M."/>
            <person name="Sanchez-Garcia M."/>
            <person name="Camarero S."/>
            <person name="Miyauchi S."/>
            <person name="Serrano A."/>
            <person name="Linde D."/>
            <person name="Babiker R."/>
            <person name="Drula E."/>
            <person name="Ayuso-Fernandez I."/>
            <person name="Pacheco R."/>
            <person name="Padilla G."/>
            <person name="Ferreira P."/>
            <person name="Barriuso J."/>
            <person name="Kellner H."/>
            <person name="Castanera R."/>
            <person name="Alfaro M."/>
            <person name="Ramirez L."/>
            <person name="Pisabarro A.G."/>
            <person name="Kuo A."/>
            <person name="Tritt A."/>
            <person name="Lipzen A."/>
            <person name="He G."/>
            <person name="Yan M."/>
            <person name="Ng V."/>
            <person name="Cullen D."/>
            <person name="Martin F."/>
            <person name="Rosso M.-N."/>
            <person name="Henrissat B."/>
            <person name="Hibbett D."/>
            <person name="Martinez A.T."/>
            <person name="Grigoriev I.V."/>
        </authorList>
    </citation>
    <scope>NUCLEOTIDE SEQUENCE</scope>
    <source>
        <strain evidence="3">AH 40177</strain>
    </source>
</reference>
<dbReference type="Proteomes" id="UP000772434">
    <property type="component" value="Unassembled WGS sequence"/>
</dbReference>
<protein>
    <submittedName>
        <fullName evidence="3">Uncharacterized protein</fullName>
    </submittedName>
</protein>
<feature type="compositionally biased region" description="Polar residues" evidence="1">
    <location>
        <begin position="135"/>
        <end position="161"/>
    </location>
</feature>